<keyword evidence="2" id="KW-1185">Reference proteome</keyword>
<dbReference type="AlphaFoldDB" id="A0AAV4AH17"/>
<dbReference type="EMBL" id="BLXT01003778">
    <property type="protein sequence ID" value="GFO06563.1"/>
    <property type="molecule type" value="Genomic_DNA"/>
</dbReference>
<sequence>MLKTYVEFTSSKCRTRLKALLFPESCRPSPARHKLSGSVALFAPKSVKGAEIAAYLRVKYRTNPKDARVTFLVCALMVSVFSSHFHPEGSFTELMTQEVARHRSKCASG</sequence>
<accession>A0AAV4AH17</accession>
<comment type="caution">
    <text evidence="1">The sequence shown here is derived from an EMBL/GenBank/DDBJ whole genome shotgun (WGS) entry which is preliminary data.</text>
</comment>
<protein>
    <submittedName>
        <fullName evidence="1">Uncharacterized protein</fullName>
    </submittedName>
</protein>
<evidence type="ECO:0000313" key="1">
    <source>
        <dbReference type="EMBL" id="GFO06563.1"/>
    </source>
</evidence>
<organism evidence="1 2">
    <name type="scientific">Plakobranchus ocellatus</name>
    <dbReference type="NCBI Taxonomy" id="259542"/>
    <lineage>
        <taxon>Eukaryota</taxon>
        <taxon>Metazoa</taxon>
        <taxon>Spiralia</taxon>
        <taxon>Lophotrochozoa</taxon>
        <taxon>Mollusca</taxon>
        <taxon>Gastropoda</taxon>
        <taxon>Heterobranchia</taxon>
        <taxon>Euthyneura</taxon>
        <taxon>Panpulmonata</taxon>
        <taxon>Sacoglossa</taxon>
        <taxon>Placobranchoidea</taxon>
        <taxon>Plakobranchidae</taxon>
        <taxon>Plakobranchus</taxon>
    </lineage>
</organism>
<evidence type="ECO:0000313" key="2">
    <source>
        <dbReference type="Proteomes" id="UP000735302"/>
    </source>
</evidence>
<proteinExistence type="predicted"/>
<reference evidence="1 2" key="1">
    <citation type="journal article" date="2021" name="Elife">
        <title>Chloroplast acquisition without the gene transfer in kleptoplastic sea slugs, Plakobranchus ocellatus.</title>
        <authorList>
            <person name="Maeda T."/>
            <person name="Takahashi S."/>
            <person name="Yoshida T."/>
            <person name="Shimamura S."/>
            <person name="Takaki Y."/>
            <person name="Nagai Y."/>
            <person name="Toyoda A."/>
            <person name="Suzuki Y."/>
            <person name="Arimoto A."/>
            <person name="Ishii H."/>
            <person name="Satoh N."/>
            <person name="Nishiyama T."/>
            <person name="Hasebe M."/>
            <person name="Maruyama T."/>
            <person name="Minagawa J."/>
            <person name="Obokata J."/>
            <person name="Shigenobu S."/>
        </authorList>
    </citation>
    <scope>NUCLEOTIDE SEQUENCE [LARGE SCALE GENOMIC DNA]</scope>
</reference>
<gene>
    <name evidence="1" type="ORF">PoB_003306800</name>
</gene>
<name>A0AAV4AH17_9GAST</name>
<dbReference type="Proteomes" id="UP000735302">
    <property type="component" value="Unassembled WGS sequence"/>
</dbReference>